<dbReference type="InterPro" id="IPR015991">
    <property type="entry name" value="TatD/YcfH-like"/>
</dbReference>
<dbReference type="GO" id="GO:0005829">
    <property type="term" value="C:cytosol"/>
    <property type="evidence" value="ECO:0007669"/>
    <property type="project" value="TreeGrafter"/>
</dbReference>
<keyword evidence="2 5" id="KW-0378">Hydrolase</keyword>
<feature type="binding site" evidence="3">
    <location>
        <position position="65"/>
    </location>
    <ligand>
        <name>a divalent metal cation</name>
        <dbReference type="ChEBI" id="CHEBI:60240"/>
        <label>1</label>
    </ligand>
</feature>
<dbReference type="Pfam" id="PF01026">
    <property type="entry name" value="TatD_DNase"/>
    <property type="match status" value="1"/>
</dbReference>
<dbReference type="AlphaFoldDB" id="A0AB39L8X7"/>
<evidence type="ECO:0000256" key="2">
    <source>
        <dbReference type="ARBA" id="ARBA00022801"/>
    </source>
</evidence>
<dbReference type="SUPFAM" id="SSF51556">
    <property type="entry name" value="Metallo-dependent hydrolases"/>
    <property type="match status" value="1"/>
</dbReference>
<reference evidence="5" key="1">
    <citation type="submission" date="2024-07" db="EMBL/GenBank/DDBJ databases">
        <authorList>
            <person name="fu j."/>
        </authorList>
    </citation>
    <scope>NUCLEOTIDE SEQUENCE</scope>
    <source>
        <strain evidence="5">P10A9</strain>
    </source>
</reference>
<dbReference type="PANTHER" id="PTHR46124:SF2">
    <property type="entry name" value="D-AMINOACYL-TRNA DEACYLASE"/>
    <property type="match status" value="1"/>
</dbReference>
<feature type="binding site" evidence="3">
    <location>
        <position position="269"/>
    </location>
    <ligand>
        <name>a divalent metal cation</name>
        <dbReference type="ChEBI" id="CHEBI:60240"/>
        <label>1</label>
    </ligand>
</feature>
<gene>
    <name evidence="5" type="ORF">AB5L97_06440</name>
</gene>
<evidence type="ECO:0000313" key="5">
    <source>
        <dbReference type="EMBL" id="XDP46644.1"/>
    </source>
</evidence>
<dbReference type="EC" id="3.1.-.-" evidence="5"/>
<dbReference type="PIRSF" id="PIRSF005902">
    <property type="entry name" value="DNase_TatD"/>
    <property type="match status" value="1"/>
</dbReference>
<dbReference type="GO" id="GO:0046872">
    <property type="term" value="F:metal ion binding"/>
    <property type="evidence" value="ECO:0007669"/>
    <property type="project" value="UniProtKB-KW"/>
</dbReference>
<dbReference type="FunFam" id="3.20.20.140:FF:000005">
    <property type="entry name" value="TatD family hydrolase"/>
    <property type="match status" value="1"/>
</dbReference>
<name>A0AB39L8X7_9MICC</name>
<protein>
    <submittedName>
        <fullName evidence="5">TatD family hydrolase</fullName>
        <ecNumber evidence="5">3.1.-.-</ecNumber>
    </submittedName>
</protein>
<evidence type="ECO:0000256" key="4">
    <source>
        <dbReference type="SAM" id="MobiDB-lite"/>
    </source>
</evidence>
<dbReference type="GO" id="GO:0016788">
    <property type="term" value="F:hydrolase activity, acting on ester bonds"/>
    <property type="evidence" value="ECO:0007669"/>
    <property type="project" value="InterPro"/>
</dbReference>
<feature type="region of interest" description="Disordered" evidence="4">
    <location>
        <begin position="13"/>
        <end position="61"/>
    </location>
</feature>
<organism evidence="5">
    <name type="scientific">Sinomonas puerhi</name>
    <dbReference type="NCBI Taxonomy" id="3238584"/>
    <lineage>
        <taxon>Bacteria</taxon>
        <taxon>Bacillati</taxon>
        <taxon>Actinomycetota</taxon>
        <taxon>Actinomycetes</taxon>
        <taxon>Micrococcales</taxon>
        <taxon>Micrococcaceae</taxon>
        <taxon>Sinomonas</taxon>
    </lineage>
</organism>
<feature type="binding site" evidence="3">
    <location>
        <position position="158"/>
    </location>
    <ligand>
        <name>a divalent metal cation</name>
        <dbReference type="ChEBI" id="CHEBI:60240"/>
        <label>1</label>
    </ligand>
</feature>
<dbReference type="CDD" id="cd01310">
    <property type="entry name" value="TatD_DNAse"/>
    <property type="match status" value="1"/>
</dbReference>
<dbReference type="Gene3D" id="3.20.20.140">
    <property type="entry name" value="Metal-dependent hydrolases"/>
    <property type="match status" value="1"/>
</dbReference>
<dbReference type="PANTHER" id="PTHR46124">
    <property type="entry name" value="D-AMINOACYL-TRNA DEACYLASE"/>
    <property type="match status" value="1"/>
</dbReference>
<dbReference type="NCBIfam" id="TIGR00010">
    <property type="entry name" value="YchF/TatD family DNA exonuclease"/>
    <property type="match status" value="1"/>
</dbReference>
<proteinExistence type="predicted"/>
<dbReference type="RefSeq" id="WP_369046925.1">
    <property type="nucleotide sequence ID" value="NZ_CP163302.1"/>
</dbReference>
<evidence type="ECO:0000256" key="3">
    <source>
        <dbReference type="PIRSR" id="PIRSR005902-1"/>
    </source>
</evidence>
<evidence type="ECO:0000256" key="1">
    <source>
        <dbReference type="ARBA" id="ARBA00022723"/>
    </source>
</evidence>
<feature type="compositionally biased region" description="Basic and acidic residues" evidence="4">
    <location>
        <begin position="27"/>
        <end position="43"/>
    </location>
</feature>
<feature type="binding site" evidence="3">
    <location>
        <position position="195"/>
    </location>
    <ligand>
        <name>a divalent metal cation</name>
        <dbReference type="ChEBI" id="CHEBI:60240"/>
        <label>2</label>
    </ligand>
</feature>
<dbReference type="InterPro" id="IPR001130">
    <property type="entry name" value="TatD-like"/>
</dbReference>
<dbReference type="GO" id="GO:0004536">
    <property type="term" value="F:DNA nuclease activity"/>
    <property type="evidence" value="ECO:0007669"/>
    <property type="project" value="InterPro"/>
</dbReference>
<accession>A0AB39L8X7</accession>
<feature type="binding site" evidence="3">
    <location>
        <position position="67"/>
    </location>
    <ligand>
        <name>a divalent metal cation</name>
        <dbReference type="ChEBI" id="CHEBI:60240"/>
        <label>1</label>
    </ligand>
</feature>
<feature type="binding site" evidence="3">
    <location>
        <position position="219"/>
    </location>
    <ligand>
        <name>a divalent metal cation</name>
        <dbReference type="ChEBI" id="CHEBI:60240"/>
        <label>2</label>
    </ligand>
</feature>
<dbReference type="InterPro" id="IPR032466">
    <property type="entry name" value="Metal_Hydrolase"/>
</dbReference>
<dbReference type="KEGG" id="spue:AB5L97_06440"/>
<keyword evidence="1 3" id="KW-0479">Metal-binding</keyword>
<dbReference type="EMBL" id="CP163302">
    <property type="protein sequence ID" value="XDP46644.1"/>
    <property type="molecule type" value="Genomic_DNA"/>
</dbReference>
<sequence length="322" mass="35199">MCSAHAPAAYRWADEADDAADAAAGRSAEDSPAGRREATDESGRRRRLEYPPAPEPLPVPVVDNHTHLNFRDGLVEVGVKEALDAAAAVGVDRAVQVGCDLPSSRFTVEALEIDARLLGAVALHPNDAPLYAARGELDAAYAEIEQLAQHPRVRAIGETGLDYFRSKGDALAVQDSSFRWHIDLAKRLGKTLQIHDRDAHDDVVRILTEEGAPEQVVFHCFSGDEELARTCNENGWFLSFAGTFTFKNADNLRRAIAMAEPSRILVETDSPFLTPHPYRGRPNASYMVPYTVRSMAEVLGADLAELCSRLSANTEEAYGSWT</sequence>